<dbReference type="Proteomes" id="UP001163823">
    <property type="component" value="Chromosome 2"/>
</dbReference>
<organism evidence="1 2">
    <name type="scientific">Quillaja saponaria</name>
    <name type="common">Soap bark tree</name>
    <dbReference type="NCBI Taxonomy" id="32244"/>
    <lineage>
        <taxon>Eukaryota</taxon>
        <taxon>Viridiplantae</taxon>
        <taxon>Streptophyta</taxon>
        <taxon>Embryophyta</taxon>
        <taxon>Tracheophyta</taxon>
        <taxon>Spermatophyta</taxon>
        <taxon>Magnoliopsida</taxon>
        <taxon>eudicotyledons</taxon>
        <taxon>Gunneridae</taxon>
        <taxon>Pentapetalae</taxon>
        <taxon>rosids</taxon>
        <taxon>fabids</taxon>
        <taxon>Fabales</taxon>
        <taxon>Quillajaceae</taxon>
        <taxon>Quillaja</taxon>
    </lineage>
</organism>
<dbReference type="KEGG" id="qsa:O6P43_002621"/>
<evidence type="ECO:0000313" key="1">
    <source>
        <dbReference type="EMBL" id="KAJ7979197.1"/>
    </source>
</evidence>
<name>A0AAD7QCT2_QUISA</name>
<accession>A0AAD7QCT2</accession>
<dbReference type="EMBL" id="JARAOO010000002">
    <property type="protein sequence ID" value="KAJ7979197.1"/>
    <property type="molecule type" value="Genomic_DNA"/>
</dbReference>
<proteinExistence type="predicted"/>
<dbReference type="AlphaFoldDB" id="A0AAD7QCT2"/>
<evidence type="ECO:0000313" key="2">
    <source>
        <dbReference type="Proteomes" id="UP001163823"/>
    </source>
</evidence>
<keyword evidence="2" id="KW-1185">Reference proteome</keyword>
<protein>
    <submittedName>
        <fullName evidence="1">Auxin-induced protein like</fullName>
    </submittedName>
</protein>
<reference evidence="1" key="1">
    <citation type="journal article" date="2023" name="Science">
        <title>Elucidation of the pathway for biosynthesis of saponin adjuvants from the soapbark tree.</title>
        <authorList>
            <person name="Reed J."/>
            <person name="Orme A."/>
            <person name="El-Demerdash A."/>
            <person name="Owen C."/>
            <person name="Martin L.B.B."/>
            <person name="Misra R.C."/>
            <person name="Kikuchi S."/>
            <person name="Rejzek M."/>
            <person name="Martin A.C."/>
            <person name="Harkess A."/>
            <person name="Leebens-Mack J."/>
            <person name="Louveau T."/>
            <person name="Stephenson M.J."/>
            <person name="Osbourn A."/>
        </authorList>
    </citation>
    <scope>NUCLEOTIDE SEQUENCE</scope>
    <source>
        <strain evidence="1">S10</strain>
    </source>
</reference>
<comment type="caution">
    <text evidence="1">The sequence shown here is derived from an EMBL/GenBank/DDBJ whole genome shotgun (WGS) entry which is preliminary data.</text>
</comment>
<sequence length="141" mass="15801">MDDHGGSKLTGIRQIVKLKEMLHKWQSVSLGSKLGSHLSDQNHRGIAPVINKKRLTNVVSCDLEEDSYRSPEPPPAVPKGYLAVYVGPELRRFIIPTILATHYSKATHYSNCCWKRQTRSLGLITMVGSHSHARLRPSSIF</sequence>
<gene>
    <name evidence="1" type="ORF">O6P43_002621</name>
</gene>